<dbReference type="GO" id="GO:0003700">
    <property type="term" value="F:DNA-binding transcription factor activity"/>
    <property type="evidence" value="ECO:0007669"/>
    <property type="project" value="TreeGrafter"/>
</dbReference>
<dbReference type="PROSITE" id="PS50943">
    <property type="entry name" value="HTH_CROC1"/>
    <property type="match status" value="1"/>
</dbReference>
<reference evidence="2" key="1">
    <citation type="journal article" date="2020" name="mSystems">
        <title>Genome- and Community-Level Interaction Insights into Carbon Utilization and Element Cycling Functions of Hydrothermarchaeota in Hydrothermal Sediment.</title>
        <authorList>
            <person name="Zhou Z."/>
            <person name="Liu Y."/>
            <person name="Xu W."/>
            <person name="Pan J."/>
            <person name="Luo Z.H."/>
            <person name="Li M."/>
        </authorList>
    </citation>
    <scope>NUCLEOTIDE SEQUENCE [LARGE SCALE GENOMIC DNA]</scope>
    <source>
        <strain evidence="2">SpSt-222</strain>
    </source>
</reference>
<dbReference type="GO" id="GO:0005829">
    <property type="term" value="C:cytosol"/>
    <property type="evidence" value="ECO:0007669"/>
    <property type="project" value="TreeGrafter"/>
</dbReference>
<dbReference type="Pfam" id="PF01381">
    <property type="entry name" value="HTH_3"/>
    <property type="match status" value="1"/>
</dbReference>
<keyword evidence="1" id="KW-0238">DNA-binding</keyword>
<dbReference type="PANTHER" id="PTHR46797:SF1">
    <property type="entry name" value="METHYLPHOSPHONATE SYNTHASE"/>
    <property type="match status" value="1"/>
</dbReference>
<dbReference type="Gene3D" id="1.10.260.40">
    <property type="entry name" value="lambda repressor-like DNA-binding domains"/>
    <property type="match status" value="1"/>
</dbReference>
<proteinExistence type="predicted"/>
<accession>A0A7C1XDD8</accession>
<dbReference type="CDD" id="cd00093">
    <property type="entry name" value="HTH_XRE"/>
    <property type="match status" value="1"/>
</dbReference>
<gene>
    <name evidence="2" type="ORF">ENP47_05305</name>
</gene>
<name>A0A7C1XDD8_THERO</name>
<sequence length="155" mass="17624">MVPSRWARGSGLFSWTSTRIRGRELFGCRCLVSERLRTTIAEILTRFRAERDWSLRELAERSGLSIAYLSELERGRKLPTLEVLDRLAAAFGMTTAEFFGALAGQLGRMEAVSEGCDLWRGLEAEDRQELLRYADYLRWRRARLGRGSSGSSDEA</sequence>
<dbReference type="AlphaFoldDB" id="A0A7C1XDD8"/>
<protein>
    <submittedName>
        <fullName evidence="2">XRE family transcriptional regulator</fullName>
    </submittedName>
</protein>
<dbReference type="InterPro" id="IPR050807">
    <property type="entry name" value="TransReg_Diox_bact_type"/>
</dbReference>
<dbReference type="EMBL" id="DSJL01000010">
    <property type="protein sequence ID" value="HEF64998.1"/>
    <property type="molecule type" value="Genomic_DNA"/>
</dbReference>
<evidence type="ECO:0000256" key="1">
    <source>
        <dbReference type="ARBA" id="ARBA00023125"/>
    </source>
</evidence>
<evidence type="ECO:0000313" key="2">
    <source>
        <dbReference type="EMBL" id="HEF64998.1"/>
    </source>
</evidence>
<dbReference type="SUPFAM" id="SSF47413">
    <property type="entry name" value="lambda repressor-like DNA-binding domains"/>
    <property type="match status" value="1"/>
</dbReference>
<dbReference type="GO" id="GO:0003677">
    <property type="term" value="F:DNA binding"/>
    <property type="evidence" value="ECO:0007669"/>
    <property type="project" value="UniProtKB-KW"/>
</dbReference>
<dbReference type="SMART" id="SM00530">
    <property type="entry name" value="HTH_XRE"/>
    <property type="match status" value="1"/>
</dbReference>
<dbReference type="InterPro" id="IPR001387">
    <property type="entry name" value="Cro/C1-type_HTH"/>
</dbReference>
<dbReference type="InterPro" id="IPR010982">
    <property type="entry name" value="Lambda_DNA-bd_dom_sf"/>
</dbReference>
<organism evidence="2">
    <name type="scientific">Thermomicrobium roseum</name>
    <dbReference type="NCBI Taxonomy" id="500"/>
    <lineage>
        <taxon>Bacteria</taxon>
        <taxon>Pseudomonadati</taxon>
        <taxon>Thermomicrobiota</taxon>
        <taxon>Thermomicrobia</taxon>
        <taxon>Thermomicrobiales</taxon>
        <taxon>Thermomicrobiaceae</taxon>
        <taxon>Thermomicrobium</taxon>
    </lineage>
</organism>
<comment type="caution">
    <text evidence="2">The sequence shown here is derived from an EMBL/GenBank/DDBJ whole genome shotgun (WGS) entry which is preliminary data.</text>
</comment>
<dbReference type="PANTHER" id="PTHR46797">
    <property type="entry name" value="HTH-TYPE TRANSCRIPTIONAL REGULATOR"/>
    <property type="match status" value="1"/>
</dbReference>